<dbReference type="RefSeq" id="WP_239116419.1">
    <property type="nucleotide sequence ID" value="NZ_BAABHI010000012.1"/>
</dbReference>
<evidence type="ECO:0000259" key="3">
    <source>
        <dbReference type="Pfam" id="PF20803"/>
    </source>
</evidence>
<evidence type="ECO:0000259" key="2">
    <source>
        <dbReference type="Pfam" id="PF08223"/>
    </source>
</evidence>
<proteinExistence type="predicted"/>
<sequence length="269" mass="30414">MPEIAPRQLILTLYGLYARDEHNWLSVASVVKLLSDLDVDPAGVRSSISRLKRRGVLESLKVGRTAGYCLSPGALELLREGDVRIFSHPRARLADGFVLVVFSIPESERDRRHALRSTLAEMGFGTASPGVWVAPGTLHEHTVRTIERMGLTDYVDLFVAQHRAFGDLRERVAEWWDLDAIESEYNEFVCRFQDAPKRFAAAADGPKTAFEIYVPMLTEWRRLPYRDPGLPLELLPDGWIGSRAEDLFADLDALLRRPAREHALRTIHS</sequence>
<dbReference type="Pfam" id="PF20803">
    <property type="entry name" value="PaaX_M"/>
    <property type="match status" value="1"/>
</dbReference>
<dbReference type="PIRSF" id="PIRSF020623">
    <property type="entry name" value="PaaX"/>
    <property type="match status" value="1"/>
</dbReference>
<dbReference type="InterPro" id="IPR013225">
    <property type="entry name" value="PaaX_C"/>
</dbReference>
<dbReference type="PANTHER" id="PTHR30319">
    <property type="entry name" value="PHENYLACETIC ACID REGULATOR-RELATED TRANSCRIPTIONAL REPRESSOR"/>
    <property type="match status" value="1"/>
</dbReference>
<accession>A0A8J3XGQ3</accession>
<organism evidence="4 5">
    <name type="scientific">Planotetraspora phitsanulokensis</name>
    <dbReference type="NCBI Taxonomy" id="575192"/>
    <lineage>
        <taxon>Bacteria</taxon>
        <taxon>Bacillati</taxon>
        <taxon>Actinomycetota</taxon>
        <taxon>Actinomycetes</taxon>
        <taxon>Streptosporangiales</taxon>
        <taxon>Streptosporangiaceae</taxon>
        <taxon>Planotetraspora</taxon>
    </lineage>
</organism>
<dbReference type="InterPro" id="IPR048846">
    <property type="entry name" value="PaaX-like_central"/>
</dbReference>
<evidence type="ECO:0000313" key="5">
    <source>
        <dbReference type="Proteomes" id="UP000622547"/>
    </source>
</evidence>
<dbReference type="GO" id="GO:0006351">
    <property type="term" value="P:DNA-templated transcription"/>
    <property type="evidence" value="ECO:0007669"/>
    <property type="project" value="InterPro"/>
</dbReference>
<reference evidence="4 5" key="1">
    <citation type="submission" date="2021-01" db="EMBL/GenBank/DDBJ databases">
        <title>Whole genome shotgun sequence of Planotetraspora phitsanulokensis NBRC 104273.</title>
        <authorList>
            <person name="Komaki H."/>
            <person name="Tamura T."/>
        </authorList>
    </citation>
    <scope>NUCLEOTIDE SEQUENCE [LARGE SCALE GENOMIC DNA]</scope>
    <source>
        <strain evidence="4 5">NBRC 104273</strain>
    </source>
</reference>
<feature type="domain" description="Transcriptional repressor PaaX-like C-terminal" evidence="2">
    <location>
        <begin position="176"/>
        <end position="263"/>
    </location>
</feature>
<dbReference type="InterPro" id="IPR011965">
    <property type="entry name" value="PaaX_trns_reg"/>
</dbReference>
<dbReference type="InterPro" id="IPR012906">
    <property type="entry name" value="PaaX-like_N"/>
</dbReference>
<keyword evidence="5" id="KW-1185">Reference proteome</keyword>
<evidence type="ECO:0000313" key="4">
    <source>
        <dbReference type="EMBL" id="GII35778.1"/>
    </source>
</evidence>
<dbReference type="Proteomes" id="UP000622547">
    <property type="component" value="Unassembled WGS sequence"/>
</dbReference>
<gene>
    <name evidence="4" type="primary">paaX_1</name>
    <name evidence="4" type="ORF">Pph01_07810</name>
</gene>
<dbReference type="PANTHER" id="PTHR30319:SF1">
    <property type="entry name" value="TRANSCRIPTIONAL REPRESSOR PAAX"/>
    <property type="match status" value="1"/>
</dbReference>
<name>A0A8J3XGQ3_9ACTN</name>
<protein>
    <submittedName>
        <fullName evidence="4">PaaX family transcriptional regulator</fullName>
    </submittedName>
</protein>
<dbReference type="Gene3D" id="1.10.10.10">
    <property type="entry name" value="Winged helix-like DNA-binding domain superfamily/Winged helix DNA-binding domain"/>
    <property type="match status" value="1"/>
</dbReference>
<comment type="caution">
    <text evidence="4">The sequence shown here is derived from an EMBL/GenBank/DDBJ whole genome shotgun (WGS) entry which is preliminary data.</text>
</comment>
<dbReference type="InterPro" id="IPR036388">
    <property type="entry name" value="WH-like_DNA-bd_sf"/>
</dbReference>
<dbReference type="Gene3D" id="1.20.58.1460">
    <property type="match status" value="1"/>
</dbReference>
<dbReference type="EMBL" id="BOOP01000003">
    <property type="protein sequence ID" value="GII35778.1"/>
    <property type="molecule type" value="Genomic_DNA"/>
</dbReference>
<dbReference type="Pfam" id="PF08223">
    <property type="entry name" value="PaaX_C"/>
    <property type="match status" value="1"/>
</dbReference>
<dbReference type="Gene3D" id="3.30.70.2650">
    <property type="match status" value="1"/>
</dbReference>
<evidence type="ECO:0000259" key="1">
    <source>
        <dbReference type="Pfam" id="PF07848"/>
    </source>
</evidence>
<dbReference type="Pfam" id="PF07848">
    <property type="entry name" value="PaaX"/>
    <property type="match status" value="1"/>
</dbReference>
<feature type="domain" description="Transcriptional repressor PaaX-like central Cas2-like" evidence="3">
    <location>
        <begin position="98"/>
        <end position="170"/>
    </location>
</feature>
<feature type="domain" description="Transcriptional repressor PaaX-like N-terminal" evidence="1">
    <location>
        <begin position="7"/>
        <end position="71"/>
    </location>
</feature>
<dbReference type="AlphaFoldDB" id="A0A8J3XGQ3"/>